<gene>
    <name evidence="3" type="ORF">S01H4_03829</name>
</gene>
<evidence type="ECO:0000259" key="2">
    <source>
        <dbReference type="SMART" id="SM00854"/>
    </source>
</evidence>
<dbReference type="InterPro" id="IPR019079">
    <property type="entry name" value="Capsule_synth_CapA"/>
</dbReference>
<dbReference type="SUPFAM" id="SSF56300">
    <property type="entry name" value="Metallo-dependent phosphatases"/>
    <property type="match status" value="1"/>
</dbReference>
<feature type="non-terminal residue" evidence="3">
    <location>
        <position position="1"/>
    </location>
</feature>
<comment type="caution">
    <text evidence="3">The sequence shown here is derived from an EMBL/GenBank/DDBJ whole genome shotgun (WGS) entry which is preliminary data.</text>
</comment>
<dbReference type="PANTHER" id="PTHR33393">
    <property type="entry name" value="POLYGLUTAMINE SYNTHESIS ACCESSORY PROTEIN RV0574C-RELATED"/>
    <property type="match status" value="1"/>
</dbReference>
<dbReference type="Gene3D" id="3.60.21.10">
    <property type="match status" value="1"/>
</dbReference>
<dbReference type="CDD" id="cd07381">
    <property type="entry name" value="MPP_CapA"/>
    <property type="match status" value="1"/>
</dbReference>
<evidence type="ECO:0000313" key="3">
    <source>
        <dbReference type="EMBL" id="GAG59738.1"/>
    </source>
</evidence>
<dbReference type="InterPro" id="IPR052169">
    <property type="entry name" value="CW_Biosynth-Accessory"/>
</dbReference>
<sequence>KEFWGGNKEVLNYISVDGSEPELIVTEEVFKVLEKIFGKSGNENIKIESREELSLNIENNNSLSIVPFNDIEKKYKVLNLDNMSVFDKDLDTASYPLALTVSVESNNPDFESKIAESFSEVSITNRDMEKLASVIMTGVTAIVRQVARKIESDGVLSPGKEIAEVLKDADITHISNELPFVEGCDGTRPRGLVFCSSPEYIGLLRYVGADVIELTGNHMNDYGHEWMYYTLDMYDEEGWPYFGGGRNLEDSYEPATFEIGSNKIAFLGANTFGPAYNWATEDTPGSARINMWGEIEKEEDMRKFEAIIEELKKEGYIVIFTFQYEETYSYTPTKNQIADFRRMIDAGADIVSGSQSHYPMGVEFRGEGFINYGLGNLFFGQQLAILGNNPGIIAKHIFYKGKHINTVLITTMLNDFSQPRPTSPEERVKLLNSIFAGSIR</sequence>
<dbReference type="PANTHER" id="PTHR33393:SF13">
    <property type="entry name" value="PGA BIOSYNTHESIS PROTEIN CAPA"/>
    <property type="match status" value="1"/>
</dbReference>
<comment type="similarity">
    <text evidence="1">Belongs to the CapA family.</text>
</comment>
<dbReference type="SMART" id="SM00854">
    <property type="entry name" value="PGA_cap"/>
    <property type="match status" value="1"/>
</dbReference>
<accession>X0ZH87</accession>
<evidence type="ECO:0000256" key="1">
    <source>
        <dbReference type="ARBA" id="ARBA00005662"/>
    </source>
</evidence>
<dbReference type="InterPro" id="IPR029052">
    <property type="entry name" value="Metallo-depent_PP-like"/>
</dbReference>
<name>X0ZH87_9ZZZZ</name>
<organism evidence="3">
    <name type="scientific">marine sediment metagenome</name>
    <dbReference type="NCBI Taxonomy" id="412755"/>
    <lineage>
        <taxon>unclassified sequences</taxon>
        <taxon>metagenomes</taxon>
        <taxon>ecological metagenomes</taxon>
    </lineage>
</organism>
<feature type="domain" description="Capsule synthesis protein CapA" evidence="2">
    <location>
        <begin position="133"/>
        <end position="381"/>
    </location>
</feature>
<proteinExistence type="inferred from homology"/>
<reference evidence="3" key="1">
    <citation type="journal article" date="2014" name="Front. Microbiol.">
        <title>High frequency of phylogenetically diverse reductive dehalogenase-homologous genes in deep subseafloor sedimentary metagenomes.</title>
        <authorList>
            <person name="Kawai M."/>
            <person name="Futagami T."/>
            <person name="Toyoda A."/>
            <person name="Takaki Y."/>
            <person name="Nishi S."/>
            <person name="Hori S."/>
            <person name="Arai W."/>
            <person name="Tsubouchi T."/>
            <person name="Morono Y."/>
            <person name="Uchiyama I."/>
            <person name="Ito T."/>
            <person name="Fujiyama A."/>
            <person name="Inagaki F."/>
            <person name="Takami H."/>
        </authorList>
    </citation>
    <scope>NUCLEOTIDE SEQUENCE</scope>
    <source>
        <strain evidence="3">Expedition CK06-06</strain>
    </source>
</reference>
<dbReference type="Pfam" id="PF09587">
    <property type="entry name" value="PGA_cap"/>
    <property type="match status" value="1"/>
</dbReference>
<protein>
    <recommendedName>
        <fullName evidence="2">Capsule synthesis protein CapA domain-containing protein</fullName>
    </recommendedName>
</protein>
<dbReference type="AlphaFoldDB" id="X0ZH87"/>
<dbReference type="EMBL" id="BART01000972">
    <property type="protein sequence ID" value="GAG59738.1"/>
    <property type="molecule type" value="Genomic_DNA"/>
</dbReference>